<organism evidence="1 2">
    <name type="scientific">Elasticomyces elasticus</name>
    <dbReference type="NCBI Taxonomy" id="574655"/>
    <lineage>
        <taxon>Eukaryota</taxon>
        <taxon>Fungi</taxon>
        <taxon>Dikarya</taxon>
        <taxon>Ascomycota</taxon>
        <taxon>Pezizomycotina</taxon>
        <taxon>Dothideomycetes</taxon>
        <taxon>Dothideomycetidae</taxon>
        <taxon>Mycosphaerellales</taxon>
        <taxon>Teratosphaeriaceae</taxon>
        <taxon>Elasticomyces</taxon>
    </lineage>
</organism>
<accession>A0AAN7WIJ5</accession>
<name>A0AAN7WIJ5_9PEZI</name>
<dbReference type="AlphaFoldDB" id="A0AAN7WIJ5"/>
<gene>
    <name evidence="1" type="ORF">LTR97_001238</name>
</gene>
<comment type="caution">
    <text evidence="1">The sequence shown here is derived from an EMBL/GenBank/DDBJ whole genome shotgun (WGS) entry which is preliminary data.</text>
</comment>
<protein>
    <submittedName>
        <fullName evidence="1">Uncharacterized protein</fullName>
    </submittedName>
</protein>
<reference evidence="1" key="1">
    <citation type="submission" date="2023-08" db="EMBL/GenBank/DDBJ databases">
        <title>Black Yeasts Isolated from many extreme environments.</title>
        <authorList>
            <person name="Coleine C."/>
            <person name="Stajich J.E."/>
            <person name="Selbmann L."/>
        </authorList>
    </citation>
    <scope>NUCLEOTIDE SEQUENCE</scope>
    <source>
        <strain evidence="1">CCFEE 5810</strain>
    </source>
</reference>
<sequence length="152" mass="16651">MAARIRHVKMSREFNGSRALHADDAVVTVRSLDPVAVAQHIERLDGLHKTLRVEVDVVCSPRPETPGEYTVGSLGPDGERQWKAGKNTGRRTFVLSPMGQANEKQETGAFDGGAQAVAAEWRCILDEPVRAGILMKKGWGCEEKIEWAKTAS</sequence>
<proteinExistence type="predicted"/>
<evidence type="ECO:0000313" key="1">
    <source>
        <dbReference type="EMBL" id="KAK5706251.1"/>
    </source>
</evidence>
<dbReference type="Proteomes" id="UP001310594">
    <property type="component" value="Unassembled WGS sequence"/>
</dbReference>
<dbReference type="EMBL" id="JAVRQU010000002">
    <property type="protein sequence ID" value="KAK5706251.1"/>
    <property type="molecule type" value="Genomic_DNA"/>
</dbReference>
<evidence type="ECO:0000313" key="2">
    <source>
        <dbReference type="Proteomes" id="UP001310594"/>
    </source>
</evidence>